<dbReference type="SUPFAM" id="SSF51556">
    <property type="entry name" value="Metallo-dependent hydrolases"/>
    <property type="match status" value="1"/>
</dbReference>
<evidence type="ECO:0000256" key="2">
    <source>
        <dbReference type="ARBA" id="ARBA00023239"/>
    </source>
</evidence>
<dbReference type="PANTHER" id="PTHR21240">
    <property type="entry name" value="2-AMINO-3-CARBOXYLMUCONATE-6-SEMIALDEHYDE DECARBOXYLASE"/>
    <property type="match status" value="1"/>
</dbReference>
<keyword evidence="1 3" id="KW-0210">Decarboxylase</keyword>
<protein>
    <submittedName>
        <fullName evidence="5">Amidohydrolase</fullName>
    </submittedName>
</protein>
<dbReference type="PANTHER" id="PTHR21240:SF30">
    <property type="entry name" value="AMIDOHYDROLASE-RELATED DOMAIN-CONTAINING PROTEIN-RELATED"/>
    <property type="match status" value="1"/>
</dbReference>
<dbReference type="InterPro" id="IPR032465">
    <property type="entry name" value="ACMSD"/>
</dbReference>
<dbReference type="InterPro" id="IPR032466">
    <property type="entry name" value="Metal_Hydrolase"/>
</dbReference>
<evidence type="ECO:0000256" key="1">
    <source>
        <dbReference type="ARBA" id="ARBA00022793"/>
    </source>
</evidence>
<proteinExistence type="inferred from homology"/>
<dbReference type="Gene3D" id="3.20.20.140">
    <property type="entry name" value="Metal-dependent hydrolases"/>
    <property type="match status" value="1"/>
</dbReference>
<evidence type="ECO:0000256" key="3">
    <source>
        <dbReference type="RuleBase" id="RU366045"/>
    </source>
</evidence>
<evidence type="ECO:0000313" key="6">
    <source>
        <dbReference type="Proteomes" id="UP001629113"/>
    </source>
</evidence>
<evidence type="ECO:0000259" key="4">
    <source>
        <dbReference type="Pfam" id="PF04909"/>
    </source>
</evidence>
<sequence>MQARSLMRLAFFPQPSCPTRLFRSSVLSREIWQQSSGLRRSISSSVPIITLEEHFLSRAAQLQPNSRNGMFKAIPGLFEEFTELGPQRLADMDAGQVTMQVISHAPGDLSAALCRDCNDQLAEAVRTYPGRFAGFAELPMHEPHEAAKELHRTCSGERSKDGIKFVGALVDSHTETGLYYDGPDFDVLWDAAEQLDVPVYIHPTWPSDQLLKAYKSPHLPDEVTTSIAAWGFGWHSDVAVHILRLYAAGVFDRFPKLKIIIGHMGEMMPYMLQRIQRVSSQWGKERPFREVWDTNLWLTTSGNWALDPLACMLRNTKPERIMYSVDYPFSKSRDGLQWLQELEGSGMVSEAELEGIRWKNAAALLKLDIN</sequence>
<feature type="domain" description="Amidohydrolase-related" evidence="4">
    <location>
        <begin position="87"/>
        <end position="367"/>
    </location>
</feature>
<dbReference type="Proteomes" id="UP001629113">
    <property type="component" value="Unassembled WGS sequence"/>
</dbReference>
<comment type="caution">
    <text evidence="5">The sequence shown here is derived from an EMBL/GenBank/DDBJ whole genome shotgun (WGS) entry which is preliminary data.</text>
</comment>
<dbReference type="InterPro" id="IPR006680">
    <property type="entry name" value="Amidohydro-rel"/>
</dbReference>
<gene>
    <name evidence="5" type="ORF">PVAG01_10767</name>
</gene>
<dbReference type="EMBL" id="JBFCZG010000010">
    <property type="protein sequence ID" value="KAL3417757.1"/>
    <property type="molecule type" value="Genomic_DNA"/>
</dbReference>
<keyword evidence="6" id="KW-1185">Reference proteome</keyword>
<name>A0ABR4P3K2_9HELO</name>
<organism evidence="5 6">
    <name type="scientific">Phlyctema vagabunda</name>
    <dbReference type="NCBI Taxonomy" id="108571"/>
    <lineage>
        <taxon>Eukaryota</taxon>
        <taxon>Fungi</taxon>
        <taxon>Dikarya</taxon>
        <taxon>Ascomycota</taxon>
        <taxon>Pezizomycotina</taxon>
        <taxon>Leotiomycetes</taxon>
        <taxon>Helotiales</taxon>
        <taxon>Dermateaceae</taxon>
        <taxon>Phlyctema</taxon>
    </lineage>
</organism>
<accession>A0ABR4P3K2</accession>
<comment type="similarity">
    <text evidence="3">Belongs to the metallo-dependent hydrolases superfamily.</text>
</comment>
<dbReference type="Pfam" id="PF04909">
    <property type="entry name" value="Amidohydro_2"/>
    <property type="match status" value="1"/>
</dbReference>
<evidence type="ECO:0000313" key="5">
    <source>
        <dbReference type="EMBL" id="KAL3417757.1"/>
    </source>
</evidence>
<reference evidence="5 6" key="1">
    <citation type="submission" date="2024-06" db="EMBL/GenBank/DDBJ databases">
        <title>Complete genome of Phlyctema vagabunda strain 19-DSS-EL-015.</title>
        <authorList>
            <person name="Fiorenzani C."/>
        </authorList>
    </citation>
    <scope>NUCLEOTIDE SEQUENCE [LARGE SCALE GENOMIC DNA]</scope>
    <source>
        <strain evidence="5 6">19-DSS-EL-015</strain>
    </source>
</reference>
<keyword evidence="2 3" id="KW-0456">Lyase</keyword>